<dbReference type="Pfam" id="PF00890">
    <property type="entry name" value="FAD_binding_2"/>
    <property type="match status" value="1"/>
</dbReference>
<dbReference type="InterPro" id="IPR027477">
    <property type="entry name" value="Succ_DH/fumarate_Rdtase_cat_sf"/>
</dbReference>
<keyword evidence="3" id="KW-0274">FAD</keyword>
<dbReference type="PANTHER" id="PTHR43400:SF7">
    <property type="entry name" value="FAD-DEPENDENT OXIDOREDUCTASE 2 FAD BINDING DOMAIN-CONTAINING PROTEIN"/>
    <property type="match status" value="1"/>
</dbReference>
<dbReference type="InterPro" id="IPR050315">
    <property type="entry name" value="FAD-oxidoreductase_2"/>
</dbReference>
<dbReference type="InterPro" id="IPR036188">
    <property type="entry name" value="FAD/NAD-bd_sf"/>
</dbReference>
<feature type="signal peptide" evidence="5">
    <location>
        <begin position="1"/>
        <end position="18"/>
    </location>
</feature>
<dbReference type="Gene3D" id="3.50.50.60">
    <property type="entry name" value="FAD/NAD(P)-binding domain"/>
    <property type="match status" value="1"/>
</dbReference>
<evidence type="ECO:0000313" key="8">
    <source>
        <dbReference type="Proteomes" id="UP000001946"/>
    </source>
</evidence>
<dbReference type="SUPFAM" id="SSF51905">
    <property type="entry name" value="FAD/NAD(P)-binding domain"/>
    <property type="match status" value="1"/>
</dbReference>
<gene>
    <name evidence="7" type="ordered locus">DSY0883</name>
</gene>
<keyword evidence="4" id="KW-0560">Oxidoreductase</keyword>
<dbReference type="KEGG" id="dsy:DSY0883"/>
<comment type="cofactor">
    <cofactor evidence="1">
        <name>FAD</name>
        <dbReference type="ChEBI" id="CHEBI:57692"/>
    </cofactor>
</comment>
<dbReference type="InterPro" id="IPR006311">
    <property type="entry name" value="TAT_signal"/>
</dbReference>
<dbReference type="eggNOG" id="COG1053">
    <property type="taxonomic scope" value="Bacteria"/>
</dbReference>
<dbReference type="STRING" id="138119.DSY0883"/>
<organism evidence="7 8">
    <name type="scientific">Desulfitobacterium hafniense (strain Y51)</name>
    <dbReference type="NCBI Taxonomy" id="138119"/>
    <lineage>
        <taxon>Bacteria</taxon>
        <taxon>Bacillati</taxon>
        <taxon>Bacillota</taxon>
        <taxon>Clostridia</taxon>
        <taxon>Eubacteriales</taxon>
        <taxon>Desulfitobacteriaceae</taxon>
        <taxon>Desulfitobacterium</taxon>
    </lineage>
</organism>
<evidence type="ECO:0000256" key="2">
    <source>
        <dbReference type="ARBA" id="ARBA00022630"/>
    </source>
</evidence>
<protein>
    <submittedName>
        <fullName evidence="7">Putative fumarate reductase flavoprotein subunit</fullName>
    </submittedName>
</protein>
<dbReference type="HOGENOM" id="CLU_011398_4_3_9"/>
<evidence type="ECO:0000256" key="5">
    <source>
        <dbReference type="SAM" id="SignalP"/>
    </source>
</evidence>
<sequence>MMKKELTRRSFLMGSALAAAGMAAGALTGCTSTGVKGEGSTVPIKWVPSEPESWDYEAEMVVCGCGIGGGCAMIEAHDLGLKVMGIEKSNSMREFAACTWSGGSLCGAGTEHQAASGIPDDNPEDMKKDIQAAGDELGDPELIDAWCKLSGETIDWLMKRCGCQVLDGIRPSEVHITHSRNHNSKPEGSGYGWMVGIENTVKDLGIPVLMETAVTKVHRAANGRVIGVEAKDLNTGKTINVKATKGVLLAMGGYGSNMDVWKYYSPVMKDIMKVAKKVSTSYPYQISGDGYHMLDDLDAYQYPGQSLYGCANVVLDDLGNGDAGILPHRWSKYGAIWLNQEGNRWGNESTFRDYYVTRSWRYITKMVYYMLFDDDLLKSKNGQLYAQPIIDTCTKSGYTKSVYSANTIEEVAEYFDIPGDQAAKTVAEWNEIVTTGGKDPVSDRTEMGAPILKPPFHILEITVSVGTSKAGTMITPKAEVLDNDRKVIPGLYACGEMASQQCHGSARQHISGGCNSTAANFGRYAARAVAGVTDEAATASAKAAMEAGPTRTPEVVDFWDRAASGVAIRELAASGKYLY</sequence>
<evidence type="ECO:0000256" key="1">
    <source>
        <dbReference type="ARBA" id="ARBA00001974"/>
    </source>
</evidence>
<dbReference type="SUPFAM" id="SSF56425">
    <property type="entry name" value="Succinate dehydrogenase/fumarate reductase flavoprotein, catalytic domain"/>
    <property type="match status" value="1"/>
</dbReference>
<dbReference type="InterPro" id="IPR003953">
    <property type="entry name" value="FAD-dep_OxRdtase_2_FAD-bd"/>
</dbReference>
<reference evidence="7 8" key="1">
    <citation type="journal article" date="2006" name="J. Bacteriol.">
        <title>Complete genome sequence of the dehalorespiring bacterium Desulfitobacterium hafniense Y51 and comparison with Dehalococcoides ethenogenes 195.</title>
        <authorList>
            <person name="Nonaka H."/>
            <person name="Keresztes G."/>
            <person name="Shinoda Y."/>
            <person name="Ikenaga Y."/>
            <person name="Abe M."/>
            <person name="Naito K."/>
            <person name="Inatomi K."/>
            <person name="Furukawa K."/>
            <person name="Inui M."/>
            <person name="Yukawa H."/>
        </authorList>
    </citation>
    <scope>NUCLEOTIDE SEQUENCE [LARGE SCALE GENOMIC DNA]</scope>
    <source>
        <strain evidence="7 8">Y51</strain>
    </source>
</reference>
<dbReference type="GO" id="GO:0033765">
    <property type="term" value="F:steroid dehydrogenase activity, acting on the CH-CH group of donors"/>
    <property type="evidence" value="ECO:0007669"/>
    <property type="project" value="UniProtKB-ARBA"/>
</dbReference>
<name>Q24Z70_DESHY</name>
<proteinExistence type="predicted"/>
<keyword evidence="2" id="KW-0285">Flavoprotein</keyword>
<evidence type="ECO:0000256" key="4">
    <source>
        <dbReference type="ARBA" id="ARBA00023002"/>
    </source>
</evidence>
<dbReference type="AlphaFoldDB" id="Q24Z70"/>
<keyword evidence="8" id="KW-1185">Reference proteome</keyword>
<keyword evidence="5" id="KW-0732">Signal</keyword>
<evidence type="ECO:0000256" key="3">
    <source>
        <dbReference type="ARBA" id="ARBA00022827"/>
    </source>
</evidence>
<feature type="domain" description="FAD-dependent oxidoreductase 2 FAD-binding" evidence="6">
    <location>
        <begin position="60"/>
        <end position="507"/>
    </location>
</feature>
<dbReference type="PROSITE" id="PS51318">
    <property type="entry name" value="TAT"/>
    <property type="match status" value="1"/>
</dbReference>
<dbReference type="Gene3D" id="3.90.700.10">
    <property type="entry name" value="Succinate dehydrogenase/fumarate reductase flavoprotein, catalytic domain"/>
    <property type="match status" value="1"/>
</dbReference>
<feature type="chain" id="PRO_5039491963" evidence="5">
    <location>
        <begin position="19"/>
        <end position="579"/>
    </location>
</feature>
<evidence type="ECO:0000313" key="7">
    <source>
        <dbReference type="EMBL" id="BAE82672.1"/>
    </source>
</evidence>
<accession>Q24Z70</accession>
<dbReference type="PANTHER" id="PTHR43400">
    <property type="entry name" value="FUMARATE REDUCTASE"/>
    <property type="match status" value="1"/>
</dbReference>
<dbReference type="EMBL" id="AP008230">
    <property type="protein sequence ID" value="BAE82672.1"/>
    <property type="molecule type" value="Genomic_DNA"/>
</dbReference>
<evidence type="ECO:0000259" key="6">
    <source>
        <dbReference type="Pfam" id="PF00890"/>
    </source>
</evidence>
<dbReference type="PROSITE" id="PS51257">
    <property type="entry name" value="PROKAR_LIPOPROTEIN"/>
    <property type="match status" value="1"/>
</dbReference>
<dbReference type="RefSeq" id="WP_011459402.1">
    <property type="nucleotide sequence ID" value="NC_007907.1"/>
</dbReference>
<dbReference type="Proteomes" id="UP000001946">
    <property type="component" value="Chromosome"/>
</dbReference>